<name>A0A975BS00_9BACT</name>
<protein>
    <submittedName>
        <fullName evidence="1">Uncharacterized protein</fullName>
    </submittedName>
</protein>
<dbReference type="Proteomes" id="UP000663722">
    <property type="component" value="Chromosome"/>
</dbReference>
<reference evidence="1" key="1">
    <citation type="journal article" date="2021" name="Microb. Physiol.">
        <title>Proteogenomic Insights into the Physiology of Marine, Sulfate-Reducing, Filamentous Desulfonema limicola and Desulfonema magnum.</title>
        <authorList>
            <person name="Schnaars V."/>
            <person name="Wohlbrand L."/>
            <person name="Scheve S."/>
            <person name="Hinrichs C."/>
            <person name="Reinhardt R."/>
            <person name="Rabus R."/>
        </authorList>
    </citation>
    <scope>NUCLEOTIDE SEQUENCE</scope>
    <source>
        <strain evidence="1">4be13</strain>
    </source>
</reference>
<gene>
    <name evidence="1" type="ORF">dnm_066210</name>
</gene>
<sequence length="39" mass="4468">MRTLRFLIFMLLSGTRSTETRGGRVLAITEIQSYPAFAY</sequence>
<evidence type="ECO:0000313" key="2">
    <source>
        <dbReference type="Proteomes" id="UP000663722"/>
    </source>
</evidence>
<keyword evidence="2" id="KW-1185">Reference proteome</keyword>
<accession>A0A975BS00</accession>
<dbReference type="EMBL" id="CP061800">
    <property type="protein sequence ID" value="QTA90561.1"/>
    <property type="molecule type" value="Genomic_DNA"/>
</dbReference>
<dbReference type="KEGG" id="dmm:dnm_066210"/>
<dbReference type="AlphaFoldDB" id="A0A975BS00"/>
<evidence type="ECO:0000313" key="1">
    <source>
        <dbReference type="EMBL" id="QTA90561.1"/>
    </source>
</evidence>
<organism evidence="1 2">
    <name type="scientific">Desulfonema magnum</name>
    <dbReference type="NCBI Taxonomy" id="45655"/>
    <lineage>
        <taxon>Bacteria</taxon>
        <taxon>Pseudomonadati</taxon>
        <taxon>Thermodesulfobacteriota</taxon>
        <taxon>Desulfobacteria</taxon>
        <taxon>Desulfobacterales</taxon>
        <taxon>Desulfococcaceae</taxon>
        <taxon>Desulfonema</taxon>
    </lineage>
</organism>
<proteinExistence type="predicted"/>